<proteinExistence type="predicted"/>
<accession>A0A8H4RVI4</accession>
<sequence>MILEQTIVQNQTAYVPPPMCAQPIPISVLHQFSPQFPRSLYCQSTATEASREAPFESTLASTQKYVEQNRSRYQETRVFPTFLLDYLGIYDGDHGSFLNAQRIHRDLVDAVRMLQMSHDGASSSNFDESSGDEEDENINGNLDDASSMEARCLLVTGVVESNLSLAIAMAGHLATLRSKDKRDTYEDGDLFRILYGLELALEIINPLKSTPAPALGAPFVTLLGFKICLLGWRLVRLTMCEAAASAKRGQPSENTRRILTTARKKRPDKFDTDEKFVSGENAKQHAANATKGPGDATRRWQEEAKKRKERTSKSAVIQQEKAEEELLQWCIERWSVAKARFDSFIPDSVSTLRNLEEEQIQMDLQEDEDRVREMNEICCIIR</sequence>
<dbReference type="EMBL" id="JAAMPI010000076">
    <property type="protein sequence ID" value="KAF4636211.1"/>
    <property type="molecule type" value="Genomic_DNA"/>
</dbReference>
<comment type="caution">
    <text evidence="2">The sequence shown here is derived from an EMBL/GenBank/DDBJ whole genome shotgun (WGS) entry which is preliminary data.</text>
</comment>
<evidence type="ECO:0000256" key="1">
    <source>
        <dbReference type="SAM" id="MobiDB-lite"/>
    </source>
</evidence>
<gene>
    <name evidence="2" type="ORF">G7Y89_g1867</name>
</gene>
<name>A0A8H4RVI4_9HELO</name>
<reference evidence="2 3" key="1">
    <citation type="submission" date="2020-03" db="EMBL/GenBank/DDBJ databases">
        <title>Draft Genome Sequence of Cudoniella acicularis.</title>
        <authorList>
            <person name="Buettner E."/>
            <person name="Kellner H."/>
        </authorList>
    </citation>
    <scope>NUCLEOTIDE SEQUENCE [LARGE SCALE GENOMIC DNA]</scope>
    <source>
        <strain evidence="2 3">DSM 108380</strain>
    </source>
</reference>
<organism evidence="2 3">
    <name type="scientific">Cudoniella acicularis</name>
    <dbReference type="NCBI Taxonomy" id="354080"/>
    <lineage>
        <taxon>Eukaryota</taxon>
        <taxon>Fungi</taxon>
        <taxon>Dikarya</taxon>
        <taxon>Ascomycota</taxon>
        <taxon>Pezizomycotina</taxon>
        <taxon>Leotiomycetes</taxon>
        <taxon>Helotiales</taxon>
        <taxon>Tricladiaceae</taxon>
        <taxon>Cudoniella</taxon>
    </lineage>
</organism>
<dbReference type="AlphaFoldDB" id="A0A8H4RVI4"/>
<evidence type="ECO:0000313" key="3">
    <source>
        <dbReference type="Proteomes" id="UP000566819"/>
    </source>
</evidence>
<evidence type="ECO:0000313" key="2">
    <source>
        <dbReference type="EMBL" id="KAF4636211.1"/>
    </source>
</evidence>
<dbReference type="OrthoDB" id="8117402at2759"/>
<feature type="region of interest" description="Disordered" evidence="1">
    <location>
        <begin position="120"/>
        <end position="141"/>
    </location>
</feature>
<feature type="compositionally biased region" description="Basic and acidic residues" evidence="1">
    <location>
        <begin position="296"/>
        <end position="306"/>
    </location>
</feature>
<feature type="region of interest" description="Disordered" evidence="1">
    <location>
        <begin position="278"/>
        <end position="316"/>
    </location>
</feature>
<keyword evidence="3" id="KW-1185">Reference proteome</keyword>
<protein>
    <submittedName>
        <fullName evidence="2">Uncharacterized protein</fullName>
    </submittedName>
</protein>
<dbReference type="Proteomes" id="UP000566819">
    <property type="component" value="Unassembled WGS sequence"/>
</dbReference>